<dbReference type="InterPro" id="IPR036901">
    <property type="entry name" value="Asp/Orn_carbamoylTrfase_sf"/>
</dbReference>
<dbReference type="InterPro" id="IPR006130">
    <property type="entry name" value="Asp/Orn_carbamoylTrfase"/>
</dbReference>
<dbReference type="PRINTS" id="PR00101">
    <property type="entry name" value="ATCASE"/>
</dbReference>
<evidence type="ECO:0000313" key="5">
    <source>
        <dbReference type="Proteomes" id="UP001608902"/>
    </source>
</evidence>
<evidence type="ECO:0000259" key="3">
    <source>
        <dbReference type="Pfam" id="PF00185"/>
    </source>
</evidence>
<dbReference type="GO" id="GO:0016740">
    <property type="term" value="F:transferase activity"/>
    <property type="evidence" value="ECO:0007669"/>
    <property type="project" value="UniProtKB-KW"/>
</dbReference>
<evidence type="ECO:0000256" key="1">
    <source>
        <dbReference type="ARBA" id="ARBA00022679"/>
    </source>
</evidence>
<dbReference type="AlphaFoldDB" id="A0ABD6EY79"/>
<dbReference type="Proteomes" id="UP001608902">
    <property type="component" value="Unassembled WGS sequence"/>
</dbReference>
<dbReference type="PRINTS" id="PR00100">
    <property type="entry name" value="AOTCASE"/>
</dbReference>
<proteinExistence type="inferred from homology"/>
<keyword evidence="1 2" id="KW-0808">Transferase</keyword>
<feature type="domain" description="Aspartate/ornithine carbamoyltransferase Asp/Orn-binding" evidence="3">
    <location>
        <begin position="56"/>
        <end position="96"/>
    </location>
</feature>
<gene>
    <name evidence="4" type="ORF">AB6A40_011010</name>
</gene>
<comment type="caution">
    <text evidence="4">The sequence shown here is derived from an EMBL/GenBank/DDBJ whole genome shotgun (WGS) entry which is preliminary data.</text>
</comment>
<dbReference type="SUPFAM" id="SSF53671">
    <property type="entry name" value="Aspartate/ornithine carbamoyltransferase"/>
    <property type="match status" value="1"/>
</dbReference>
<reference evidence="4 5" key="1">
    <citation type="submission" date="2024-08" db="EMBL/GenBank/DDBJ databases">
        <title>Gnathostoma spinigerum genome.</title>
        <authorList>
            <person name="Gonzalez-Bertolin B."/>
            <person name="Monzon S."/>
            <person name="Zaballos A."/>
            <person name="Jimenez P."/>
            <person name="Dekumyoy P."/>
            <person name="Varona S."/>
            <person name="Cuesta I."/>
            <person name="Sumanam S."/>
            <person name="Adisakwattana P."/>
            <person name="Gasser R.B."/>
            <person name="Hernandez-Gonzalez A."/>
            <person name="Young N.D."/>
            <person name="Perteguer M.J."/>
        </authorList>
    </citation>
    <scope>NUCLEOTIDE SEQUENCE [LARGE SCALE GENOMIC DNA]</scope>
    <source>
        <strain evidence="4">AL3</strain>
        <tissue evidence="4">Liver</tissue>
    </source>
</reference>
<name>A0ABD6EY79_9BILA</name>
<organism evidence="4 5">
    <name type="scientific">Gnathostoma spinigerum</name>
    <dbReference type="NCBI Taxonomy" id="75299"/>
    <lineage>
        <taxon>Eukaryota</taxon>
        <taxon>Metazoa</taxon>
        <taxon>Ecdysozoa</taxon>
        <taxon>Nematoda</taxon>
        <taxon>Chromadorea</taxon>
        <taxon>Rhabditida</taxon>
        <taxon>Spirurina</taxon>
        <taxon>Gnathostomatomorpha</taxon>
        <taxon>Gnathostomatoidea</taxon>
        <taxon>Gnathostomatidae</taxon>
        <taxon>Gnathostoma</taxon>
    </lineage>
</organism>
<accession>A0ABD6EY79</accession>
<protein>
    <recommendedName>
        <fullName evidence="3">Aspartate/ornithine carbamoyltransferase Asp/Orn-binding domain-containing protein</fullName>
    </recommendedName>
</protein>
<dbReference type="EMBL" id="JBGFUD010016468">
    <property type="protein sequence ID" value="MFH4984301.1"/>
    <property type="molecule type" value="Genomic_DNA"/>
</dbReference>
<evidence type="ECO:0000256" key="2">
    <source>
        <dbReference type="RuleBase" id="RU003634"/>
    </source>
</evidence>
<evidence type="ECO:0000313" key="4">
    <source>
        <dbReference type="EMBL" id="MFH4984301.1"/>
    </source>
</evidence>
<keyword evidence="5" id="KW-1185">Reference proteome</keyword>
<dbReference type="Gene3D" id="3.40.50.1370">
    <property type="entry name" value="Aspartate/ornithine carbamoyltransferase"/>
    <property type="match status" value="2"/>
</dbReference>
<dbReference type="Pfam" id="PF00185">
    <property type="entry name" value="OTCace"/>
    <property type="match status" value="1"/>
</dbReference>
<comment type="similarity">
    <text evidence="2">Belongs to the aspartate/ornithine carbamoyltransferase superfamily.</text>
</comment>
<dbReference type="InterPro" id="IPR006131">
    <property type="entry name" value="Asp_carbamoyltransf_Asp/Orn-bd"/>
</dbReference>
<sequence length="101" mass="11715">MLLSLFSTVCFSRFYSLLNKVSVCTHFEGKLPHLFECECFDLISHHTVGRQRQLPIVMHPLPRIGEISPELDNDERAAYFRQAKNGMYVRMAILALICDRQ</sequence>